<feature type="domain" description="Reverse transcriptase" evidence="1">
    <location>
        <begin position="51"/>
        <end position="128"/>
    </location>
</feature>
<dbReference type="Proteomes" id="UP001234989">
    <property type="component" value="Chromosome 4"/>
</dbReference>
<gene>
    <name evidence="2" type="ORF">MTR67_017454</name>
</gene>
<dbReference type="Gene3D" id="3.10.10.10">
    <property type="entry name" value="HIV Type 1 Reverse Transcriptase, subunit A, domain 1"/>
    <property type="match status" value="1"/>
</dbReference>
<evidence type="ECO:0000313" key="3">
    <source>
        <dbReference type="Proteomes" id="UP001234989"/>
    </source>
</evidence>
<dbReference type="InterPro" id="IPR000477">
    <property type="entry name" value="RT_dom"/>
</dbReference>
<evidence type="ECO:0000259" key="1">
    <source>
        <dbReference type="Pfam" id="PF00078"/>
    </source>
</evidence>
<dbReference type="InterPro" id="IPR053134">
    <property type="entry name" value="RNA-dir_DNA_polymerase"/>
</dbReference>
<dbReference type="PANTHER" id="PTHR24559:SF444">
    <property type="entry name" value="REVERSE TRANSCRIPTASE DOMAIN-CONTAINING PROTEIN"/>
    <property type="match status" value="1"/>
</dbReference>
<dbReference type="Pfam" id="PF00078">
    <property type="entry name" value="RVT_1"/>
    <property type="match status" value="1"/>
</dbReference>
<name>A0AAF0TLU5_SOLVR</name>
<sequence length="151" mass="17809">MSEFPEVFLDDLPRVSPEREIDFGIDILLGTRPISIPPYIMALAELKKLKEQLKDLLIRFLFDLASHLQGATFFCKIDLKYVYHELRVRKSDILKTAFRTRYGHYGFLVMSFGLTNSFAMYMDLMNRLKIHEKIYLTHDLEWVVVVFSLKI</sequence>
<dbReference type="PANTHER" id="PTHR24559">
    <property type="entry name" value="TRANSPOSON TY3-I GAG-POL POLYPROTEIN"/>
    <property type="match status" value="1"/>
</dbReference>
<dbReference type="SUPFAM" id="SSF56672">
    <property type="entry name" value="DNA/RNA polymerases"/>
    <property type="match status" value="1"/>
</dbReference>
<reference evidence="2" key="1">
    <citation type="submission" date="2023-08" db="EMBL/GenBank/DDBJ databases">
        <title>A de novo genome assembly of Solanum verrucosum Schlechtendal, a Mexican diploid species geographically isolated from the other diploid A-genome species in potato relatives.</title>
        <authorList>
            <person name="Hosaka K."/>
        </authorList>
    </citation>
    <scope>NUCLEOTIDE SEQUENCE</scope>
    <source>
        <tissue evidence="2">Young leaves</tissue>
    </source>
</reference>
<proteinExistence type="predicted"/>
<dbReference type="InterPro" id="IPR043128">
    <property type="entry name" value="Rev_trsase/Diguanyl_cyclase"/>
</dbReference>
<accession>A0AAF0TLU5</accession>
<protein>
    <recommendedName>
        <fullName evidence="1">Reverse transcriptase domain-containing protein</fullName>
    </recommendedName>
</protein>
<dbReference type="EMBL" id="CP133615">
    <property type="protein sequence ID" value="WMV24069.1"/>
    <property type="molecule type" value="Genomic_DNA"/>
</dbReference>
<evidence type="ECO:0000313" key="2">
    <source>
        <dbReference type="EMBL" id="WMV24069.1"/>
    </source>
</evidence>
<dbReference type="AlphaFoldDB" id="A0AAF0TLU5"/>
<keyword evidence="3" id="KW-1185">Reference proteome</keyword>
<dbReference type="InterPro" id="IPR043502">
    <property type="entry name" value="DNA/RNA_pol_sf"/>
</dbReference>
<dbReference type="Gene3D" id="3.30.70.270">
    <property type="match status" value="1"/>
</dbReference>
<organism evidence="2 3">
    <name type="scientific">Solanum verrucosum</name>
    <dbReference type="NCBI Taxonomy" id="315347"/>
    <lineage>
        <taxon>Eukaryota</taxon>
        <taxon>Viridiplantae</taxon>
        <taxon>Streptophyta</taxon>
        <taxon>Embryophyta</taxon>
        <taxon>Tracheophyta</taxon>
        <taxon>Spermatophyta</taxon>
        <taxon>Magnoliopsida</taxon>
        <taxon>eudicotyledons</taxon>
        <taxon>Gunneridae</taxon>
        <taxon>Pentapetalae</taxon>
        <taxon>asterids</taxon>
        <taxon>lamiids</taxon>
        <taxon>Solanales</taxon>
        <taxon>Solanaceae</taxon>
        <taxon>Solanoideae</taxon>
        <taxon>Solaneae</taxon>
        <taxon>Solanum</taxon>
    </lineage>
</organism>